<dbReference type="InterPro" id="IPR015946">
    <property type="entry name" value="KH_dom-like_a/b"/>
</dbReference>
<evidence type="ECO:0000313" key="2">
    <source>
        <dbReference type="EMBL" id="UOR13678.1"/>
    </source>
</evidence>
<gene>
    <name evidence="2" type="ORF">MUO15_09680</name>
</gene>
<protein>
    <submittedName>
        <fullName evidence="2">OsmC family protein</fullName>
    </submittedName>
</protein>
<dbReference type="Proteomes" id="UP000830326">
    <property type="component" value="Chromosome"/>
</dbReference>
<dbReference type="Pfam" id="PF02566">
    <property type="entry name" value="OsmC"/>
    <property type="match status" value="1"/>
</dbReference>
<proteinExistence type="predicted"/>
<feature type="region of interest" description="Disordered" evidence="1">
    <location>
        <begin position="1"/>
        <end position="23"/>
    </location>
</feature>
<evidence type="ECO:0000313" key="3">
    <source>
        <dbReference type="Proteomes" id="UP000830326"/>
    </source>
</evidence>
<reference evidence="2" key="1">
    <citation type="submission" date="2022-04" db="EMBL/GenBank/DDBJ databases">
        <title>Halobacillus sp. isolated from saltern.</title>
        <authorList>
            <person name="Won M."/>
            <person name="Lee C.-M."/>
            <person name="Woen H.-Y."/>
            <person name="Kwon S.-W."/>
        </authorList>
    </citation>
    <scope>NUCLEOTIDE SEQUENCE</scope>
    <source>
        <strain evidence="2">SSHM10-5</strain>
    </source>
</reference>
<dbReference type="InterPro" id="IPR036102">
    <property type="entry name" value="OsmC/Ohrsf"/>
</dbReference>
<organism evidence="2 3">
    <name type="scientific">Halobacillus amylolyticus</name>
    <dbReference type="NCBI Taxonomy" id="2932259"/>
    <lineage>
        <taxon>Bacteria</taxon>
        <taxon>Bacillati</taxon>
        <taxon>Bacillota</taxon>
        <taxon>Bacilli</taxon>
        <taxon>Bacillales</taxon>
        <taxon>Bacillaceae</taxon>
        <taxon>Halobacillus</taxon>
    </lineage>
</organism>
<accession>A0ABY4HH15</accession>
<dbReference type="InterPro" id="IPR003718">
    <property type="entry name" value="OsmC/Ohr_fam"/>
</dbReference>
<evidence type="ECO:0000256" key="1">
    <source>
        <dbReference type="SAM" id="MobiDB-lite"/>
    </source>
</evidence>
<dbReference type="SUPFAM" id="SSF82784">
    <property type="entry name" value="OsmC-like"/>
    <property type="match status" value="1"/>
</dbReference>
<dbReference type="RefSeq" id="WP_245035414.1">
    <property type="nucleotide sequence ID" value="NZ_CP095075.1"/>
</dbReference>
<name>A0ABY4HH15_9BACI</name>
<sequence length="91" mass="10061">MTGTLSGALEARKIPTSPDKLQAEAQGTIDAPEGVMKITHIQLHFQLEIPNGKRSEAERALSVFERNCPVAQTLKGSVQIDYDWEIKELDV</sequence>
<keyword evidence="3" id="KW-1185">Reference proteome</keyword>
<dbReference type="EMBL" id="CP095075">
    <property type="protein sequence ID" value="UOR13678.1"/>
    <property type="molecule type" value="Genomic_DNA"/>
</dbReference>
<dbReference type="Gene3D" id="3.30.300.20">
    <property type="match status" value="1"/>
</dbReference>